<comment type="caution">
    <text evidence="1">The sequence shown here is derived from an EMBL/GenBank/DDBJ whole genome shotgun (WGS) entry which is preliminary data.</text>
</comment>
<organism evidence="1 2">
    <name type="scientific">Batillaria attramentaria</name>
    <dbReference type="NCBI Taxonomy" id="370345"/>
    <lineage>
        <taxon>Eukaryota</taxon>
        <taxon>Metazoa</taxon>
        <taxon>Spiralia</taxon>
        <taxon>Lophotrochozoa</taxon>
        <taxon>Mollusca</taxon>
        <taxon>Gastropoda</taxon>
        <taxon>Caenogastropoda</taxon>
        <taxon>Sorbeoconcha</taxon>
        <taxon>Cerithioidea</taxon>
        <taxon>Batillariidae</taxon>
        <taxon>Batillaria</taxon>
    </lineage>
</organism>
<evidence type="ECO:0000313" key="2">
    <source>
        <dbReference type="Proteomes" id="UP001519460"/>
    </source>
</evidence>
<keyword evidence="2" id="KW-1185">Reference proteome</keyword>
<evidence type="ECO:0000313" key="1">
    <source>
        <dbReference type="EMBL" id="KAK7471622.1"/>
    </source>
</evidence>
<name>A0ABD0JDM0_9CAEN</name>
<protein>
    <submittedName>
        <fullName evidence="1">Uncharacterized protein</fullName>
    </submittedName>
</protein>
<dbReference type="Proteomes" id="UP001519460">
    <property type="component" value="Unassembled WGS sequence"/>
</dbReference>
<proteinExistence type="predicted"/>
<reference evidence="1 2" key="1">
    <citation type="journal article" date="2023" name="Sci. Data">
        <title>Genome assembly of the Korean intertidal mud-creeper Batillaria attramentaria.</title>
        <authorList>
            <person name="Patra A.K."/>
            <person name="Ho P.T."/>
            <person name="Jun S."/>
            <person name="Lee S.J."/>
            <person name="Kim Y."/>
            <person name="Won Y.J."/>
        </authorList>
    </citation>
    <scope>NUCLEOTIDE SEQUENCE [LARGE SCALE GENOMIC DNA]</scope>
    <source>
        <strain evidence="1">Wonlab-2016</strain>
    </source>
</reference>
<accession>A0ABD0JDM0</accession>
<dbReference type="EMBL" id="JACVVK020000485">
    <property type="protein sequence ID" value="KAK7471622.1"/>
    <property type="molecule type" value="Genomic_DNA"/>
</dbReference>
<gene>
    <name evidence="1" type="ORF">BaRGS_00035719</name>
</gene>
<dbReference type="AlphaFoldDB" id="A0ABD0JDM0"/>
<sequence>MTVRYTNTVSHGYATYRRLSSQVCLGASHRNALNLDNRHHSTPCIIFPSDNNRQPCATGTMIPNHAKLGVALGDGACLPSHVHRVLEKKSQTIL</sequence>